<evidence type="ECO:0000259" key="8">
    <source>
        <dbReference type="PROSITE" id="PS50048"/>
    </source>
</evidence>
<dbReference type="GO" id="GO:0008270">
    <property type="term" value="F:zinc ion binding"/>
    <property type="evidence" value="ECO:0007669"/>
    <property type="project" value="InterPro"/>
</dbReference>
<dbReference type="GO" id="GO:0006351">
    <property type="term" value="P:DNA-templated transcription"/>
    <property type="evidence" value="ECO:0007669"/>
    <property type="project" value="InterPro"/>
</dbReference>
<dbReference type="OrthoDB" id="39175at2759"/>
<dbReference type="PROSITE" id="PS50048">
    <property type="entry name" value="ZN2_CY6_FUNGAL_2"/>
    <property type="match status" value="1"/>
</dbReference>
<evidence type="ECO:0000256" key="6">
    <source>
        <dbReference type="ARBA" id="ARBA00023242"/>
    </source>
</evidence>
<feature type="region of interest" description="Disordered" evidence="7">
    <location>
        <begin position="656"/>
        <end position="691"/>
    </location>
</feature>
<reference evidence="10" key="2">
    <citation type="submission" date="2020-04" db="EMBL/GenBank/DDBJ databases">
        <authorList>
            <consortium name="NCBI Genome Project"/>
        </authorList>
    </citation>
    <scope>NUCLEOTIDE SEQUENCE</scope>
    <source>
        <strain evidence="10">CBS 342.82</strain>
    </source>
</reference>
<keyword evidence="3" id="KW-0805">Transcription regulation</keyword>
<organism evidence="10">
    <name type="scientific">Dissoconium aciculare CBS 342.82</name>
    <dbReference type="NCBI Taxonomy" id="1314786"/>
    <lineage>
        <taxon>Eukaryota</taxon>
        <taxon>Fungi</taxon>
        <taxon>Dikarya</taxon>
        <taxon>Ascomycota</taxon>
        <taxon>Pezizomycotina</taxon>
        <taxon>Dothideomycetes</taxon>
        <taxon>Dothideomycetidae</taxon>
        <taxon>Mycosphaerellales</taxon>
        <taxon>Dissoconiaceae</taxon>
        <taxon>Dissoconium</taxon>
    </lineage>
</organism>
<dbReference type="Pfam" id="PF04082">
    <property type="entry name" value="Fungal_trans"/>
    <property type="match status" value="1"/>
</dbReference>
<proteinExistence type="predicted"/>
<dbReference type="CDD" id="cd12148">
    <property type="entry name" value="fungal_TF_MHR"/>
    <property type="match status" value="1"/>
</dbReference>
<evidence type="ECO:0000313" key="10">
    <source>
        <dbReference type="RefSeq" id="XP_033464855.1"/>
    </source>
</evidence>
<feature type="region of interest" description="Disordered" evidence="7">
    <location>
        <begin position="117"/>
        <end position="179"/>
    </location>
</feature>
<dbReference type="InterPro" id="IPR007219">
    <property type="entry name" value="XnlR_reg_dom"/>
</dbReference>
<sequence>MRQAGAPSSSAPVWTELKTKAGKERKRLPLACIACRRKKIKCSGEEPACKHCQRSRIPCVYKITARKAGPRTDYMAMLDKRLKRMEERVIRIIPKTEQGIVAETGRAVLKPSLQKFPANKSGKKRQAHVAFSGDESDGEAEGATSGPGEKTSKPSVDAFGSSDSNEPEESNLLTEGADKLPNKEIQEHLSETFFDFVYGQSYHLLHKPSFMRMLERGSVPPVLMLAVCAISARFSDHPALRESNEPAFLRGEQWAKPARDISFRHYDRPSMTILTVYLILGLHEFGTCHGGRSWMFGGMAQRMAYAMQLHTDSQHDPHTAPGPGDQTLSITDREIRRRTMWSCFLMDRFNSSGSERPIFVGQNYIRTPLPIKESMYFMELAGPTEDLEGNPIIDPKVDPADIIGNARDNMGVAAYLVRLVAIWGNLIEYNNLGGKQRDRYPMWSSASQFHALKTKVAAWIASLPQPLQYSSDNLFTHRSERTANQFLFLHIIYNQILLFMNHFALVPPTTSSPAGSLPSTSRDKDVMPPQFRAEAARIALSAATQISRLTHEAMAHNVVAPFSGYAAFFSSTVHIPLALAKVPEAALSKQCLMYNLRFLARMRKYWGMFAYVSEQIRELYRKCAASSTADGEGGNTAVFQYGDWYNLYPNGVVSDVTRGDKANSNSPANRSGNDLRSPAAKPRSDPVISLGQKSDLQTVEEFFAA</sequence>
<dbReference type="GO" id="GO:0003677">
    <property type="term" value="F:DNA binding"/>
    <property type="evidence" value="ECO:0007669"/>
    <property type="project" value="InterPro"/>
</dbReference>
<name>A0A6J3MJA9_9PEZI</name>
<feature type="non-terminal residue" evidence="10">
    <location>
        <position position="705"/>
    </location>
</feature>
<evidence type="ECO:0000256" key="7">
    <source>
        <dbReference type="SAM" id="MobiDB-lite"/>
    </source>
</evidence>
<keyword evidence="9" id="KW-1185">Reference proteome</keyword>
<dbReference type="CDD" id="cd00067">
    <property type="entry name" value="GAL4"/>
    <property type="match status" value="1"/>
</dbReference>
<evidence type="ECO:0000256" key="1">
    <source>
        <dbReference type="ARBA" id="ARBA00004123"/>
    </source>
</evidence>
<dbReference type="GO" id="GO:0000981">
    <property type="term" value="F:DNA-binding transcription factor activity, RNA polymerase II-specific"/>
    <property type="evidence" value="ECO:0007669"/>
    <property type="project" value="InterPro"/>
</dbReference>
<keyword evidence="2" id="KW-0479">Metal-binding</keyword>
<evidence type="ECO:0000313" key="9">
    <source>
        <dbReference type="Proteomes" id="UP000504637"/>
    </source>
</evidence>
<accession>A0A6J3MJA9</accession>
<dbReference type="InterPro" id="IPR036864">
    <property type="entry name" value="Zn2-C6_fun-type_DNA-bd_sf"/>
</dbReference>
<dbReference type="SUPFAM" id="SSF57701">
    <property type="entry name" value="Zn2/Cys6 DNA-binding domain"/>
    <property type="match status" value="1"/>
</dbReference>
<reference evidence="10" key="1">
    <citation type="submission" date="2020-01" db="EMBL/GenBank/DDBJ databases">
        <authorList>
            <consortium name="DOE Joint Genome Institute"/>
            <person name="Haridas S."/>
            <person name="Albert R."/>
            <person name="Binder M."/>
            <person name="Bloem J."/>
            <person name="Labutti K."/>
            <person name="Salamov A."/>
            <person name="Andreopoulos B."/>
            <person name="Baker S.E."/>
            <person name="Barry K."/>
            <person name="Bills G."/>
            <person name="Bluhm B.H."/>
            <person name="Cannon C."/>
            <person name="Castanera R."/>
            <person name="Culley D.E."/>
            <person name="Daum C."/>
            <person name="Ezra D."/>
            <person name="Gonzalez J.B."/>
            <person name="Henrissat B."/>
            <person name="Kuo A."/>
            <person name="Liang C."/>
            <person name="Lipzen A."/>
            <person name="Lutzoni F."/>
            <person name="Magnuson J."/>
            <person name="Mondo S."/>
            <person name="Nolan M."/>
            <person name="Ohm R."/>
            <person name="Pangilinan J."/>
            <person name="Park H.-J."/>
            <person name="Ramirez L."/>
            <person name="Alfaro M."/>
            <person name="Sun H."/>
            <person name="Tritt A."/>
            <person name="Yoshinaga Y."/>
            <person name="Zwiers L.-H."/>
            <person name="Turgeon B.G."/>
            <person name="Goodwin S.B."/>
            <person name="Spatafora J.W."/>
            <person name="Crous P.W."/>
            <person name="Grigoriev I.V."/>
        </authorList>
    </citation>
    <scope>NUCLEOTIDE SEQUENCE</scope>
    <source>
        <strain evidence="10">CBS 342.82</strain>
    </source>
</reference>
<evidence type="ECO:0000256" key="3">
    <source>
        <dbReference type="ARBA" id="ARBA00023015"/>
    </source>
</evidence>
<dbReference type="AlphaFoldDB" id="A0A6J3MJA9"/>
<dbReference type="GeneID" id="54358531"/>
<evidence type="ECO:0000256" key="5">
    <source>
        <dbReference type="ARBA" id="ARBA00023163"/>
    </source>
</evidence>
<dbReference type="PANTHER" id="PTHR47338:SF27">
    <property type="entry name" value="ZN(II)2CYS6 TRANSCRIPTION FACTOR (EUROFUNG)"/>
    <property type="match status" value="1"/>
</dbReference>
<protein>
    <recommendedName>
        <fullName evidence="8">Zn(2)-C6 fungal-type domain-containing protein</fullName>
    </recommendedName>
</protein>
<keyword evidence="4" id="KW-0843">Virulence</keyword>
<reference evidence="10" key="3">
    <citation type="submission" date="2025-08" db="UniProtKB">
        <authorList>
            <consortium name="RefSeq"/>
        </authorList>
    </citation>
    <scope>IDENTIFICATION</scope>
    <source>
        <strain evidence="10">CBS 342.82</strain>
    </source>
</reference>
<dbReference type="SMART" id="SM00906">
    <property type="entry name" value="Fungal_trans"/>
    <property type="match status" value="1"/>
</dbReference>
<dbReference type="Pfam" id="PF00172">
    <property type="entry name" value="Zn_clus"/>
    <property type="match status" value="1"/>
</dbReference>
<dbReference type="InterPro" id="IPR050815">
    <property type="entry name" value="TF_fung"/>
</dbReference>
<feature type="compositionally biased region" description="Polar residues" evidence="7">
    <location>
        <begin position="662"/>
        <end position="674"/>
    </location>
</feature>
<dbReference type="PROSITE" id="PS00463">
    <property type="entry name" value="ZN2_CY6_FUNGAL_1"/>
    <property type="match status" value="1"/>
</dbReference>
<dbReference type="RefSeq" id="XP_033464855.1">
    <property type="nucleotide sequence ID" value="XM_033600731.1"/>
</dbReference>
<keyword evidence="5" id="KW-0804">Transcription</keyword>
<feature type="domain" description="Zn(2)-C6 fungal-type" evidence="8">
    <location>
        <begin position="31"/>
        <end position="61"/>
    </location>
</feature>
<evidence type="ECO:0000256" key="4">
    <source>
        <dbReference type="ARBA" id="ARBA00023026"/>
    </source>
</evidence>
<evidence type="ECO:0000256" key="2">
    <source>
        <dbReference type="ARBA" id="ARBA00022723"/>
    </source>
</evidence>
<dbReference type="PANTHER" id="PTHR47338">
    <property type="entry name" value="ZN(II)2CYS6 TRANSCRIPTION FACTOR (EUROFUNG)-RELATED"/>
    <property type="match status" value="1"/>
</dbReference>
<dbReference type="GO" id="GO:0005634">
    <property type="term" value="C:nucleus"/>
    <property type="evidence" value="ECO:0007669"/>
    <property type="project" value="UniProtKB-SubCell"/>
</dbReference>
<dbReference type="SMART" id="SM00066">
    <property type="entry name" value="GAL4"/>
    <property type="match status" value="1"/>
</dbReference>
<dbReference type="InterPro" id="IPR001138">
    <property type="entry name" value="Zn2Cys6_DnaBD"/>
</dbReference>
<gene>
    <name evidence="10" type="ORF">K489DRAFT_310806</name>
</gene>
<comment type="subcellular location">
    <subcellularLocation>
        <location evidence="1">Nucleus</location>
    </subcellularLocation>
</comment>
<keyword evidence="6" id="KW-0539">Nucleus</keyword>
<dbReference type="Gene3D" id="4.10.240.10">
    <property type="entry name" value="Zn(2)-C6 fungal-type DNA-binding domain"/>
    <property type="match status" value="1"/>
</dbReference>
<dbReference type="Proteomes" id="UP000504637">
    <property type="component" value="Unplaced"/>
</dbReference>